<keyword evidence="3" id="KW-1185">Reference proteome</keyword>
<evidence type="ECO:0008006" key="4">
    <source>
        <dbReference type="Google" id="ProtNLM"/>
    </source>
</evidence>
<organism evidence="2 3">
    <name type="scientific">Desulfofustis limnaeus</name>
    <dbReference type="NCBI Taxonomy" id="2740163"/>
    <lineage>
        <taxon>Bacteria</taxon>
        <taxon>Pseudomonadati</taxon>
        <taxon>Thermodesulfobacteriota</taxon>
        <taxon>Desulfobulbia</taxon>
        <taxon>Desulfobulbales</taxon>
        <taxon>Desulfocapsaceae</taxon>
        <taxon>Desulfofustis</taxon>
    </lineage>
</organism>
<dbReference type="EMBL" id="AP025516">
    <property type="protein sequence ID" value="BDD88362.1"/>
    <property type="molecule type" value="Genomic_DNA"/>
</dbReference>
<evidence type="ECO:0000313" key="3">
    <source>
        <dbReference type="Proteomes" id="UP000830055"/>
    </source>
</evidence>
<gene>
    <name evidence="2" type="ORF">DPPLL_27270</name>
</gene>
<dbReference type="InterPro" id="IPR019647">
    <property type="entry name" value="PhoP_reg_network_YrbL"/>
</dbReference>
<feature type="region of interest" description="Disordered" evidence="1">
    <location>
        <begin position="1"/>
        <end position="20"/>
    </location>
</feature>
<dbReference type="Pfam" id="PF10707">
    <property type="entry name" value="YrbL-PhoP_reg"/>
    <property type="match status" value="1"/>
</dbReference>
<evidence type="ECO:0000313" key="2">
    <source>
        <dbReference type="EMBL" id="BDD88362.1"/>
    </source>
</evidence>
<proteinExistence type="predicted"/>
<reference evidence="2 3" key="1">
    <citation type="submission" date="2022-01" db="EMBL/GenBank/DDBJ databases">
        <title>Desulfofustis limnae sp. nov., a novel mesophilic sulfate-reducing bacterium isolated from marsh soil.</title>
        <authorList>
            <person name="Watanabe M."/>
            <person name="Takahashi A."/>
            <person name="Kojima H."/>
            <person name="Fukui M."/>
        </authorList>
    </citation>
    <scope>NUCLEOTIDE SEQUENCE [LARGE SCALE GENOMIC DNA]</scope>
    <source>
        <strain evidence="2 3">PPLL</strain>
    </source>
</reference>
<evidence type="ECO:0000256" key="1">
    <source>
        <dbReference type="SAM" id="MobiDB-lite"/>
    </source>
</evidence>
<name>A0ABN6MB90_9BACT</name>
<protein>
    <recommendedName>
        <fullName evidence="4">PhoP regulatory network protein YrbL</fullName>
    </recommendedName>
</protein>
<dbReference type="Proteomes" id="UP000830055">
    <property type="component" value="Chromosome"/>
</dbReference>
<sequence length="226" mass="25984">MGTAEKQMIPAPGEPEGRTDEPLRLAEELLISRGRNRLCYHHPYDPALVVKVPAGPDKTQVDANAREYRGYQDLVRRHGMISCISHCHGFVATDRGPGLLCDCVRNEDGSPAETIWDLIVHHEECDLPSILAVAEAFCQHLVAHDIRLFDLNPKNIALRQCRNGTYAAVALDLKGRFDNNEFIPFSTYSRYFARRKLVRRSRQLLDRIVLYRQNRHRYQHLFQPPE</sequence>
<accession>A0ABN6MB90</accession>